<gene>
    <name evidence="1" type="ORF">A2943_01810</name>
</gene>
<protein>
    <submittedName>
        <fullName evidence="1">Uncharacterized protein</fullName>
    </submittedName>
</protein>
<reference evidence="1 2" key="1">
    <citation type="journal article" date="2016" name="Nat. Commun.">
        <title>Thousands of microbial genomes shed light on interconnected biogeochemical processes in an aquifer system.</title>
        <authorList>
            <person name="Anantharaman K."/>
            <person name="Brown C.T."/>
            <person name="Hug L.A."/>
            <person name="Sharon I."/>
            <person name="Castelle C.J."/>
            <person name="Probst A.J."/>
            <person name="Thomas B.C."/>
            <person name="Singh A."/>
            <person name="Wilkins M.J."/>
            <person name="Karaoz U."/>
            <person name="Brodie E.L."/>
            <person name="Williams K.H."/>
            <person name="Hubbard S.S."/>
            <person name="Banfield J.F."/>
        </authorList>
    </citation>
    <scope>NUCLEOTIDE SEQUENCE [LARGE SCALE GENOMIC DNA]</scope>
</reference>
<organism evidence="1 2">
    <name type="scientific">Candidatus Adlerbacteria bacterium RIFCSPLOWO2_01_FULL_51_16</name>
    <dbReference type="NCBI Taxonomy" id="1797243"/>
    <lineage>
        <taxon>Bacteria</taxon>
        <taxon>Candidatus Adleribacteriota</taxon>
    </lineage>
</organism>
<comment type="caution">
    <text evidence="1">The sequence shown here is derived from an EMBL/GenBank/DDBJ whole genome shotgun (WGS) entry which is preliminary data.</text>
</comment>
<dbReference type="AlphaFoldDB" id="A0A1F4XFQ1"/>
<evidence type="ECO:0000313" key="2">
    <source>
        <dbReference type="Proteomes" id="UP000176185"/>
    </source>
</evidence>
<evidence type="ECO:0000313" key="1">
    <source>
        <dbReference type="EMBL" id="OGC80414.1"/>
    </source>
</evidence>
<accession>A0A1F4XFQ1</accession>
<dbReference type="EMBL" id="MEWX01000023">
    <property type="protein sequence ID" value="OGC80414.1"/>
    <property type="molecule type" value="Genomic_DNA"/>
</dbReference>
<proteinExistence type="predicted"/>
<sequence length="93" mass="10409">MARTKLSNRLHLTSLDEIRRREKAAKPGDAYRFIHKKLAEAAVSQLKGAPDLHGWATLDRTLRMAMADAILPFGKGAVNEALAMFGLQEKYRC</sequence>
<dbReference type="Proteomes" id="UP000176185">
    <property type="component" value="Unassembled WGS sequence"/>
</dbReference>
<name>A0A1F4XFQ1_9BACT</name>